<evidence type="ECO:0000313" key="2">
    <source>
        <dbReference type="EMBL" id="EFH60100.1"/>
    </source>
</evidence>
<feature type="transmembrane region" description="Helical" evidence="1">
    <location>
        <begin position="181"/>
        <end position="203"/>
    </location>
</feature>
<dbReference type="HOGENOM" id="CLU_755131_0_0_1"/>
<evidence type="ECO:0000313" key="3">
    <source>
        <dbReference type="Proteomes" id="UP000008694"/>
    </source>
</evidence>
<reference evidence="3" key="1">
    <citation type="journal article" date="2011" name="Nat. Genet.">
        <title>The Arabidopsis lyrata genome sequence and the basis of rapid genome size change.</title>
        <authorList>
            <person name="Hu T.T."/>
            <person name="Pattyn P."/>
            <person name="Bakker E.G."/>
            <person name="Cao J."/>
            <person name="Cheng J.-F."/>
            <person name="Clark R.M."/>
            <person name="Fahlgren N."/>
            <person name="Fawcett J.A."/>
            <person name="Grimwood J."/>
            <person name="Gundlach H."/>
            <person name="Haberer G."/>
            <person name="Hollister J.D."/>
            <person name="Ossowski S."/>
            <person name="Ottilar R.P."/>
            <person name="Salamov A.A."/>
            <person name="Schneeberger K."/>
            <person name="Spannagl M."/>
            <person name="Wang X."/>
            <person name="Yang L."/>
            <person name="Nasrallah M.E."/>
            <person name="Bergelson J."/>
            <person name="Carrington J.C."/>
            <person name="Gaut B.S."/>
            <person name="Schmutz J."/>
            <person name="Mayer K.F.X."/>
            <person name="Van de Peer Y."/>
            <person name="Grigoriev I.V."/>
            <person name="Nordborg M."/>
            <person name="Weigel D."/>
            <person name="Guo Y.-L."/>
        </authorList>
    </citation>
    <scope>NUCLEOTIDE SEQUENCE [LARGE SCALE GENOMIC DNA]</scope>
    <source>
        <strain evidence="3">cv. MN47</strain>
    </source>
</reference>
<dbReference type="AlphaFoldDB" id="D7L2M9"/>
<keyword evidence="1" id="KW-1133">Transmembrane helix</keyword>
<dbReference type="Gramene" id="scaffold_303643.1">
    <property type="protein sequence ID" value="scaffold_303643.1"/>
    <property type="gene ID" value="scaffold_303643.1"/>
</dbReference>
<evidence type="ECO:0000256" key="1">
    <source>
        <dbReference type="SAM" id="Phobius"/>
    </source>
</evidence>
<feature type="transmembrane region" description="Helical" evidence="1">
    <location>
        <begin position="122"/>
        <end position="144"/>
    </location>
</feature>
<sequence>MVVLCSVLVGGSSPSFSSPLAPSVSSCFVTRPPPPLCPSTLNPYRQRPFGYTSSRDSSRAFFPIISDSFGVDASCQPPSPRAFASEPLVARSTEASLLSLGFKHPTRSACLPVGRFGTASKISGSIGVLDLLSMSFLSVTTVFLSMVNPPVLLVFKLQLLVLPPVSSILAPVGSLPIPDYLFGYTSIHCSLWIGYTAILHPLLKLQAAQPRLTQSSSCQFQERSLASFSLLSERSTHPPSLSPWRLCCCACVVRPPHVLKGCSLETSFSGGFNGSSVRCFVTSVLAAKFRNVLYALVADSISSNITPCVFCVVQGVISLIRSSDITIRIALIYPSIWFYIVFWFAFGLGSLLAFAPPLVTVPSLEDV</sequence>
<accession>D7L2M9</accession>
<name>D7L2M9_ARALL</name>
<dbReference type="Proteomes" id="UP000008694">
    <property type="component" value="Unassembled WGS sequence"/>
</dbReference>
<keyword evidence="1" id="KW-0472">Membrane</keyword>
<feature type="transmembrane region" description="Helical" evidence="1">
    <location>
        <begin position="336"/>
        <end position="355"/>
    </location>
</feature>
<protein>
    <submittedName>
        <fullName evidence="2">Predicted protein</fullName>
    </submittedName>
</protein>
<keyword evidence="1" id="KW-0812">Transmembrane</keyword>
<organism evidence="3">
    <name type="scientific">Arabidopsis lyrata subsp. lyrata</name>
    <name type="common">Lyre-leaved rock-cress</name>
    <dbReference type="NCBI Taxonomy" id="81972"/>
    <lineage>
        <taxon>Eukaryota</taxon>
        <taxon>Viridiplantae</taxon>
        <taxon>Streptophyta</taxon>
        <taxon>Embryophyta</taxon>
        <taxon>Tracheophyta</taxon>
        <taxon>Spermatophyta</taxon>
        <taxon>Magnoliopsida</taxon>
        <taxon>eudicotyledons</taxon>
        <taxon>Gunneridae</taxon>
        <taxon>Pentapetalae</taxon>
        <taxon>rosids</taxon>
        <taxon>malvids</taxon>
        <taxon>Brassicales</taxon>
        <taxon>Brassicaceae</taxon>
        <taxon>Camelineae</taxon>
        <taxon>Arabidopsis</taxon>
    </lineage>
</organism>
<proteinExistence type="predicted"/>
<gene>
    <name evidence="2" type="ORF">ARALYDRAFT_899673</name>
</gene>
<dbReference type="EMBL" id="GL348715">
    <property type="protein sequence ID" value="EFH60100.1"/>
    <property type="molecule type" value="Genomic_DNA"/>
</dbReference>
<keyword evidence="3" id="KW-1185">Reference proteome</keyword>